<keyword evidence="2" id="KW-1185">Reference proteome</keyword>
<gene>
    <name evidence="1" type="ORF">BB560_000746</name>
</gene>
<dbReference type="Proteomes" id="UP000245609">
    <property type="component" value="Unassembled WGS sequence"/>
</dbReference>
<dbReference type="AlphaFoldDB" id="A0A2T9ZJL4"/>
<dbReference type="EMBL" id="MBFS01000085">
    <property type="protein sequence ID" value="PVV04740.1"/>
    <property type="molecule type" value="Genomic_DNA"/>
</dbReference>
<protein>
    <submittedName>
        <fullName evidence="1">Uncharacterized protein</fullName>
    </submittedName>
</protein>
<accession>A0A2T9ZJL4</accession>
<evidence type="ECO:0000313" key="2">
    <source>
        <dbReference type="Proteomes" id="UP000245609"/>
    </source>
</evidence>
<comment type="caution">
    <text evidence="1">The sequence shown here is derived from an EMBL/GenBank/DDBJ whole genome shotgun (WGS) entry which is preliminary data.</text>
</comment>
<proteinExistence type="predicted"/>
<evidence type="ECO:0000313" key="1">
    <source>
        <dbReference type="EMBL" id="PVV04740.1"/>
    </source>
</evidence>
<organism evidence="1 2">
    <name type="scientific">Smittium megazygosporum</name>
    <dbReference type="NCBI Taxonomy" id="133381"/>
    <lineage>
        <taxon>Eukaryota</taxon>
        <taxon>Fungi</taxon>
        <taxon>Fungi incertae sedis</taxon>
        <taxon>Zoopagomycota</taxon>
        <taxon>Kickxellomycotina</taxon>
        <taxon>Harpellomycetes</taxon>
        <taxon>Harpellales</taxon>
        <taxon>Legeriomycetaceae</taxon>
        <taxon>Smittium</taxon>
    </lineage>
</organism>
<name>A0A2T9ZJL4_9FUNG</name>
<reference evidence="1 2" key="1">
    <citation type="journal article" date="2018" name="MBio">
        <title>Comparative Genomics Reveals the Core Gene Toolbox for the Fungus-Insect Symbiosis.</title>
        <authorList>
            <person name="Wang Y."/>
            <person name="Stata M."/>
            <person name="Wang W."/>
            <person name="Stajich J.E."/>
            <person name="White M.M."/>
            <person name="Moncalvo J.M."/>
        </authorList>
    </citation>
    <scope>NUCLEOTIDE SEQUENCE [LARGE SCALE GENOMIC DNA]</scope>
    <source>
        <strain evidence="1 2">SC-DP-2</strain>
    </source>
</reference>
<sequence>MSSGIYQDSLNDISSENLVLIQTKKFLDNLFWTIGNKPLMTYAKKKIPRFHIPKDDGTFISILNEEEISPLPRIYSTASENTHVSNPNFNPNPNCIFRKGKVLSNPHQSLLFQPYQSPRKRASSYESSKQRQYHWKNHLLRDTIDVSPAKSTKNILKERCIVTRNESNKIYWCNFEGCKKSFTTS</sequence>